<organism evidence="2 3">
    <name type="scientific">Elysia crispata</name>
    <name type="common">lettuce slug</name>
    <dbReference type="NCBI Taxonomy" id="231223"/>
    <lineage>
        <taxon>Eukaryota</taxon>
        <taxon>Metazoa</taxon>
        <taxon>Spiralia</taxon>
        <taxon>Lophotrochozoa</taxon>
        <taxon>Mollusca</taxon>
        <taxon>Gastropoda</taxon>
        <taxon>Heterobranchia</taxon>
        <taxon>Euthyneura</taxon>
        <taxon>Panpulmonata</taxon>
        <taxon>Sacoglossa</taxon>
        <taxon>Placobranchoidea</taxon>
        <taxon>Plakobranchidae</taxon>
        <taxon>Elysia</taxon>
    </lineage>
</organism>
<evidence type="ECO:0000313" key="2">
    <source>
        <dbReference type="EMBL" id="KAK3726681.1"/>
    </source>
</evidence>
<sequence length="83" mass="9068">MLRGGSLQPLPEPQFGRKLPLTSSFSSIFSSGLAGPHRSDIPPAITHPLWQCESAQISRQGRRGGEDGENHHGSECAHTHHYQ</sequence>
<keyword evidence="3" id="KW-1185">Reference proteome</keyword>
<dbReference type="Proteomes" id="UP001283361">
    <property type="component" value="Unassembled WGS sequence"/>
</dbReference>
<feature type="compositionally biased region" description="Basic and acidic residues" evidence="1">
    <location>
        <begin position="63"/>
        <end position="83"/>
    </location>
</feature>
<name>A0AAE0XZA8_9GAST</name>
<dbReference type="EMBL" id="JAWDGP010007289">
    <property type="protein sequence ID" value="KAK3726681.1"/>
    <property type="molecule type" value="Genomic_DNA"/>
</dbReference>
<evidence type="ECO:0000256" key="1">
    <source>
        <dbReference type="SAM" id="MobiDB-lite"/>
    </source>
</evidence>
<feature type="region of interest" description="Disordered" evidence="1">
    <location>
        <begin position="53"/>
        <end position="83"/>
    </location>
</feature>
<protein>
    <submittedName>
        <fullName evidence="2">Uncharacterized protein</fullName>
    </submittedName>
</protein>
<dbReference type="AlphaFoldDB" id="A0AAE0XZA8"/>
<reference evidence="2" key="1">
    <citation type="journal article" date="2023" name="G3 (Bethesda)">
        <title>A reference genome for the long-term kleptoplast-retaining sea slug Elysia crispata morphotype clarki.</title>
        <authorList>
            <person name="Eastman K.E."/>
            <person name="Pendleton A.L."/>
            <person name="Shaikh M.A."/>
            <person name="Suttiyut T."/>
            <person name="Ogas R."/>
            <person name="Tomko P."/>
            <person name="Gavelis G."/>
            <person name="Widhalm J.R."/>
            <person name="Wisecaver J.H."/>
        </authorList>
    </citation>
    <scope>NUCLEOTIDE SEQUENCE</scope>
    <source>
        <strain evidence="2">ECLA1</strain>
    </source>
</reference>
<evidence type="ECO:0000313" key="3">
    <source>
        <dbReference type="Proteomes" id="UP001283361"/>
    </source>
</evidence>
<comment type="caution">
    <text evidence="2">The sequence shown here is derived from an EMBL/GenBank/DDBJ whole genome shotgun (WGS) entry which is preliminary data.</text>
</comment>
<proteinExistence type="predicted"/>
<accession>A0AAE0XZA8</accession>
<gene>
    <name evidence="2" type="ORF">RRG08_016990</name>
</gene>